<name>A0ABR2JJ29_9EUKA</name>
<organism evidence="1 2">
    <name type="scientific">Tritrichomonas musculus</name>
    <dbReference type="NCBI Taxonomy" id="1915356"/>
    <lineage>
        <taxon>Eukaryota</taxon>
        <taxon>Metamonada</taxon>
        <taxon>Parabasalia</taxon>
        <taxon>Tritrichomonadida</taxon>
        <taxon>Tritrichomonadidae</taxon>
        <taxon>Tritrichomonas</taxon>
    </lineage>
</organism>
<dbReference type="Gene3D" id="3.40.30.10">
    <property type="entry name" value="Glutaredoxin"/>
    <property type="match status" value="1"/>
</dbReference>
<dbReference type="EMBL" id="JAPFFF010000011">
    <property type="protein sequence ID" value="KAK8877820.1"/>
    <property type="molecule type" value="Genomic_DNA"/>
</dbReference>
<keyword evidence="2" id="KW-1185">Reference proteome</keyword>
<protein>
    <submittedName>
        <fullName evidence="1">UBX domain protein Ubx2</fullName>
    </submittedName>
</protein>
<dbReference type="InterPro" id="IPR029071">
    <property type="entry name" value="Ubiquitin-like_domsf"/>
</dbReference>
<accession>A0ABR2JJ29</accession>
<comment type="caution">
    <text evidence="1">The sequence shown here is derived from an EMBL/GenBank/DDBJ whole genome shotgun (WGS) entry which is preliminary data.</text>
</comment>
<reference evidence="1 2" key="1">
    <citation type="submission" date="2024-04" db="EMBL/GenBank/DDBJ databases">
        <title>Tritrichomonas musculus Genome.</title>
        <authorList>
            <person name="Alves-Ferreira E."/>
            <person name="Grigg M."/>
            <person name="Lorenzi H."/>
            <person name="Galac M."/>
        </authorList>
    </citation>
    <scope>NUCLEOTIDE SEQUENCE [LARGE SCALE GENOMIC DNA]</scope>
    <source>
        <strain evidence="1 2">EAF2021</strain>
    </source>
</reference>
<evidence type="ECO:0000313" key="2">
    <source>
        <dbReference type="Proteomes" id="UP001470230"/>
    </source>
</evidence>
<dbReference type="Proteomes" id="UP001470230">
    <property type="component" value="Unassembled WGS sequence"/>
</dbReference>
<dbReference type="InterPro" id="IPR050730">
    <property type="entry name" value="UBX_domain-protein"/>
</dbReference>
<proteinExistence type="predicted"/>
<gene>
    <name evidence="1" type="ORF">M9Y10_004583</name>
</gene>
<sequence>MTETQKAELTQKIVQICNVNVKTAEKLLSYCNWDVVTAINLKFSGFDINRIPESDSSAKVSIVQSLNHDLYSNFQEEAKKKNKWAIVFLKASSNDTDIFNRFSMYDFIDTRFHCLSLDPDDSSAKWFVDFYSISSSPCLAIINPSTGDLVDKLSNDLSSSRVTNFLNNFLSEHQEFGNSLDFDLNCTDPLINEDDLEMISMTNSTSSSSKKNDDNDKYTIVLEMMNKKRTHLSMDKNETAASLYKKVSSLFRIPISSFSLLKYPDIEIRNISSSIENLKLNGAYIRISIIQ</sequence>
<dbReference type="SUPFAM" id="SSF54236">
    <property type="entry name" value="Ubiquitin-like"/>
    <property type="match status" value="1"/>
</dbReference>
<evidence type="ECO:0000313" key="1">
    <source>
        <dbReference type="EMBL" id="KAK8877820.1"/>
    </source>
</evidence>
<dbReference type="InterPro" id="IPR036249">
    <property type="entry name" value="Thioredoxin-like_sf"/>
</dbReference>
<dbReference type="SUPFAM" id="SSF52833">
    <property type="entry name" value="Thioredoxin-like"/>
    <property type="match status" value="1"/>
</dbReference>
<dbReference type="PANTHER" id="PTHR23322">
    <property type="entry name" value="FAS-ASSOCIATED PROTEIN"/>
    <property type="match status" value="1"/>
</dbReference>